<name>A0AAV2KQK7_KNICA</name>
<feature type="region of interest" description="Disordered" evidence="1">
    <location>
        <begin position="51"/>
        <end position="100"/>
    </location>
</feature>
<evidence type="ECO:0000313" key="2">
    <source>
        <dbReference type="EMBL" id="CAL1592340.1"/>
    </source>
</evidence>
<dbReference type="EMBL" id="OZ035824">
    <property type="protein sequence ID" value="CAL1592340.1"/>
    <property type="molecule type" value="Genomic_DNA"/>
</dbReference>
<reference evidence="2 3" key="1">
    <citation type="submission" date="2024-04" db="EMBL/GenBank/DDBJ databases">
        <authorList>
            <person name="Waldvogel A.-M."/>
            <person name="Schoenle A."/>
        </authorList>
    </citation>
    <scope>NUCLEOTIDE SEQUENCE [LARGE SCALE GENOMIC DNA]</scope>
</reference>
<evidence type="ECO:0000256" key="1">
    <source>
        <dbReference type="SAM" id="MobiDB-lite"/>
    </source>
</evidence>
<protein>
    <submittedName>
        <fullName evidence="2">Uncharacterized protein</fullName>
    </submittedName>
</protein>
<evidence type="ECO:0000313" key="3">
    <source>
        <dbReference type="Proteomes" id="UP001497482"/>
    </source>
</evidence>
<organism evidence="2 3">
    <name type="scientific">Knipowitschia caucasica</name>
    <name type="common">Caucasian dwarf goby</name>
    <name type="synonym">Pomatoschistus caucasicus</name>
    <dbReference type="NCBI Taxonomy" id="637954"/>
    <lineage>
        <taxon>Eukaryota</taxon>
        <taxon>Metazoa</taxon>
        <taxon>Chordata</taxon>
        <taxon>Craniata</taxon>
        <taxon>Vertebrata</taxon>
        <taxon>Euteleostomi</taxon>
        <taxon>Actinopterygii</taxon>
        <taxon>Neopterygii</taxon>
        <taxon>Teleostei</taxon>
        <taxon>Neoteleostei</taxon>
        <taxon>Acanthomorphata</taxon>
        <taxon>Gobiaria</taxon>
        <taxon>Gobiiformes</taxon>
        <taxon>Gobioidei</taxon>
        <taxon>Gobiidae</taxon>
        <taxon>Gobiinae</taxon>
        <taxon>Knipowitschia</taxon>
    </lineage>
</organism>
<dbReference type="AlphaFoldDB" id="A0AAV2KQK7"/>
<accession>A0AAV2KQK7</accession>
<gene>
    <name evidence="2" type="ORF">KC01_LOCUS21598</name>
</gene>
<sequence>MFSDCRFHVNRAYFVWPSSHRRAPTPVFAHSAADKALHAVINDTGVNRTGHAHHAVRSVSAHDTSDKPSNPPRQQQLRPPPARATPRKSPPSQEQCVCNL</sequence>
<dbReference type="Proteomes" id="UP001497482">
    <property type="component" value="Chromosome 2"/>
</dbReference>
<proteinExistence type="predicted"/>
<keyword evidence="3" id="KW-1185">Reference proteome</keyword>